<feature type="domain" description="BPL/LPL catalytic" evidence="1">
    <location>
        <begin position="31"/>
        <end position="241"/>
    </location>
</feature>
<gene>
    <name evidence="2" type="ORF">DFR64_0906</name>
</gene>
<keyword evidence="2" id="KW-0436">Ligase</keyword>
<dbReference type="InterPro" id="IPR050664">
    <property type="entry name" value="Octanoyltrans_LipM/LipL"/>
</dbReference>
<dbReference type="Pfam" id="PF21948">
    <property type="entry name" value="LplA-B_cat"/>
    <property type="match status" value="1"/>
</dbReference>
<reference evidence="2 3" key="1">
    <citation type="submission" date="2018-08" db="EMBL/GenBank/DDBJ databases">
        <title>Genomic Encyclopedia of Type Strains, Phase IV (KMG-IV): sequencing the most valuable type-strain genomes for metagenomic binning, comparative biology and taxonomic classification.</title>
        <authorList>
            <person name="Goeker M."/>
        </authorList>
    </citation>
    <scope>NUCLEOTIDE SEQUENCE [LARGE SCALE GENOMIC DNA]</scope>
    <source>
        <strain evidence="2 3">DSM 23923</strain>
    </source>
</reference>
<dbReference type="AlphaFoldDB" id="A0A347ZSW1"/>
<dbReference type="EMBL" id="QUMS01000001">
    <property type="protein sequence ID" value="REG11034.1"/>
    <property type="molecule type" value="Genomic_DNA"/>
</dbReference>
<dbReference type="InterPro" id="IPR045864">
    <property type="entry name" value="aa-tRNA-synth_II/BPL/LPL"/>
</dbReference>
<sequence length="271" mass="30173">MDNWRLLIHPPYPAAWNMAVDESILESTVNGDSLPTLRLYSWQPFALSLGRTQKYSEVDTPTLAAHGWDVVRRPTGGKAILHADELTYSVCAPQEDPHVSGNVLKSYLILSQGLLRGLQLAGVPADSQPNVEKSLDRLVNPVCFQYPSDYEITFGGKKLIGSAQARLGNGVLQHGAIPISGDICRVVSVLAFESDIQRTTAVKNLQEHATTVEACLGHHPTWEFIAQCMRDGFAQALDLHFETSMLTIKEKARAFQLWKEKYANDQWTQRM</sequence>
<comment type="caution">
    <text evidence="2">The sequence shown here is derived from an EMBL/GenBank/DDBJ whole genome shotgun (WGS) entry which is preliminary data.</text>
</comment>
<organism evidence="2 3">
    <name type="scientific">Pelolinea submarina</name>
    <dbReference type="NCBI Taxonomy" id="913107"/>
    <lineage>
        <taxon>Bacteria</taxon>
        <taxon>Bacillati</taxon>
        <taxon>Chloroflexota</taxon>
        <taxon>Anaerolineae</taxon>
        <taxon>Anaerolineales</taxon>
        <taxon>Anaerolineaceae</taxon>
        <taxon>Pelolinea</taxon>
    </lineage>
</organism>
<proteinExistence type="predicted"/>
<name>A0A347ZSW1_9CHLR</name>
<dbReference type="PANTHER" id="PTHR43679">
    <property type="entry name" value="OCTANOYLTRANSFERASE LIPM-RELATED"/>
    <property type="match status" value="1"/>
</dbReference>
<dbReference type="CDD" id="cd16443">
    <property type="entry name" value="LplA"/>
    <property type="match status" value="1"/>
</dbReference>
<protein>
    <submittedName>
        <fullName evidence="2">Lipoate-protein ligase A</fullName>
    </submittedName>
</protein>
<evidence type="ECO:0000313" key="3">
    <source>
        <dbReference type="Proteomes" id="UP000256388"/>
    </source>
</evidence>
<dbReference type="GO" id="GO:0016874">
    <property type="term" value="F:ligase activity"/>
    <property type="evidence" value="ECO:0007669"/>
    <property type="project" value="UniProtKB-KW"/>
</dbReference>
<accession>A0A347ZSW1</accession>
<evidence type="ECO:0000313" key="2">
    <source>
        <dbReference type="EMBL" id="REG11034.1"/>
    </source>
</evidence>
<dbReference type="Gene3D" id="3.30.930.10">
    <property type="entry name" value="Bira Bifunctional Protein, Domain 2"/>
    <property type="match status" value="1"/>
</dbReference>
<dbReference type="RefSeq" id="WP_116224183.1">
    <property type="nucleotide sequence ID" value="NZ_AP018437.1"/>
</dbReference>
<dbReference type="PROSITE" id="PS51733">
    <property type="entry name" value="BPL_LPL_CATALYTIC"/>
    <property type="match status" value="1"/>
</dbReference>
<dbReference type="InterPro" id="IPR004143">
    <property type="entry name" value="BPL_LPL_catalytic"/>
</dbReference>
<dbReference type="OrthoDB" id="9774653at2"/>
<evidence type="ECO:0000259" key="1">
    <source>
        <dbReference type="PROSITE" id="PS51733"/>
    </source>
</evidence>
<dbReference type="PANTHER" id="PTHR43679:SF2">
    <property type="entry name" value="OCTANOYL-[GCVH]:PROTEIN N-OCTANOYLTRANSFERASE"/>
    <property type="match status" value="1"/>
</dbReference>
<keyword evidence="3" id="KW-1185">Reference proteome</keyword>
<dbReference type="Proteomes" id="UP000256388">
    <property type="component" value="Unassembled WGS sequence"/>
</dbReference>
<dbReference type="SUPFAM" id="SSF55681">
    <property type="entry name" value="Class II aaRS and biotin synthetases"/>
    <property type="match status" value="1"/>
</dbReference>